<sequence>MDDLRYPIGKFTYEGDISPDVRRQWMQEIAALPELLSEAVRGLDDAQLDTPYRQGGWKVRQVVHHIGDSHMNSLTRFKLALTEDTPTIKPYEEQLWAELSDSRDLPVAPSLALISAVHVRWAALLGSLTDEQFARAFYHPGSGETTRLDRCLGMYAWHGKHHTAHIERLRERMGW</sequence>
<evidence type="ECO:0000256" key="3">
    <source>
        <dbReference type="ARBA" id="ARBA00022801"/>
    </source>
</evidence>
<dbReference type="EC" id="3.-.-.-" evidence="5"/>
<gene>
    <name evidence="7" type="primary">bstA</name>
    <name evidence="7" type="ORF">OMP40_31195</name>
</gene>
<dbReference type="AlphaFoldDB" id="A0A9X4L3V9"/>
<comment type="cofactor">
    <cofactor evidence="5">
        <name>Zn(2+)</name>
        <dbReference type="ChEBI" id="CHEBI:29105"/>
    </cofactor>
    <text evidence="5">Binds 1 zinc ion per subunit.</text>
</comment>
<dbReference type="InterPro" id="IPR024775">
    <property type="entry name" value="DinB-like"/>
</dbReference>
<feature type="domain" description="DinB-like" evidence="6">
    <location>
        <begin position="32"/>
        <end position="166"/>
    </location>
</feature>
<dbReference type="NCBIfam" id="NF009807">
    <property type="entry name" value="PRK13291.1"/>
    <property type="match status" value="1"/>
</dbReference>
<evidence type="ECO:0000313" key="8">
    <source>
        <dbReference type="Proteomes" id="UP001153404"/>
    </source>
</evidence>
<comment type="similarity">
    <text evidence="5">Belongs to the metal hydrolase YfiT family.</text>
</comment>
<dbReference type="RefSeq" id="WP_277537086.1">
    <property type="nucleotide sequence ID" value="NZ_JAPDIA010000008.1"/>
</dbReference>
<dbReference type="GO" id="GO:0005737">
    <property type="term" value="C:cytoplasm"/>
    <property type="evidence" value="ECO:0007669"/>
    <property type="project" value="UniProtKB-SubCell"/>
</dbReference>
<feature type="binding site" evidence="5">
    <location>
        <position position="158"/>
    </location>
    <ligand>
        <name>Zn(2+)</name>
        <dbReference type="ChEBI" id="CHEBI:29105"/>
    </ligand>
</feature>
<comment type="caution">
    <text evidence="7">The sequence shown here is derived from an EMBL/GenBank/DDBJ whole genome shotgun (WGS) entry which is preliminary data.</text>
</comment>
<reference evidence="7" key="1">
    <citation type="submission" date="2022-10" db="EMBL/GenBank/DDBJ databases">
        <title>Comparative genomic analysis of Cohnella hashimotonis sp. nov., isolated from the International Space Station.</title>
        <authorList>
            <person name="Simpson A."/>
            <person name="Venkateswaran K."/>
        </authorList>
    </citation>
    <scope>NUCLEOTIDE SEQUENCE</scope>
    <source>
        <strain evidence="7">DSM 28161</strain>
    </source>
</reference>
<feature type="binding site" evidence="5">
    <location>
        <position position="162"/>
    </location>
    <ligand>
        <name>Zn(2+)</name>
        <dbReference type="ChEBI" id="CHEBI:29105"/>
    </ligand>
</feature>
<dbReference type="InterPro" id="IPR034660">
    <property type="entry name" value="DinB/YfiT-like"/>
</dbReference>
<evidence type="ECO:0000259" key="6">
    <source>
        <dbReference type="Pfam" id="PF12867"/>
    </source>
</evidence>
<dbReference type="Gene3D" id="1.20.120.450">
    <property type="entry name" value="dinb family like domain"/>
    <property type="match status" value="1"/>
</dbReference>
<evidence type="ECO:0000256" key="5">
    <source>
        <dbReference type="HAMAP-Rule" id="MF_01256"/>
    </source>
</evidence>
<comment type="subunit">
    <text evidence="5">Homodimer.</text>
</comment>
<proteinExistence type="inferred from homology"/>
<evidence type="ECO:0000256" key="2">
    <source>
        <dbReference type="ARBA" id="ARBA00022723"/>
    </source>
</evidence>
<dbReference type="InterPro" id="IPR023774">
    <property type="entry name" value="Put_metal_dep_hydrolase_YfiT"/>
</dbReference>
<dbReference type="GO" id="GO:0008270">
    <property type="term" value="F:zinc ion binding"/>
    <property type="evidence" value="ECO:0007669"/>
    <property type="project" value="UniProtKB-UniRule"/>
</dbReference>
<keyword evidence="7" id="KW-0808">Transferase</keyword>
<evidence type="ECO:0000256" key="1">
    <source>
        <dbReference type="ARBA" id="ARBA00022490"/>
    </source>
</evidence>
<comment type="function">
    <text evidence="5">Possible metal-dependent hydrolase.</text>
</comment>
<dbReference type="GO" id="GO:0016787">
    <property type="term" value="F:hydrolase activity"/>
    <property type="evidence" value="ECO:0007669"/>
    <property type="project" value="UniProtKB-UniRule"/>
</dbReference>
<keyword evidence="4 5" id="KW-0862">Zinc</keyword>
<comment type="subcellular location">
    <subcellularLocation>
        <location evidence="5">Cytoplasm</location>
    </subcellularLocation>
</comment>
<keyword evidence="8" id="KW-1185">Reference proteome</keyword>
<dbReference type="Pfam" id="PF12867">
    <property type="entry name" value="DinB_2"/>
    <property type="match status" value="1"/>
</dbReference>
<dbReference type="HAMAP" id="MF_01256">
    <property type="entry name" value="YfiT_hydrol"/>
    <property type="match status" value="1"/>
</dbReference>
<evidence type="ECO:0000256" key="4">
    <source>
        <dbReference type="ARBA" id="ARBA00022833"/>
    </source>
</evidence>
<keyword evidence="2 5" id="KW-0479">Metal-binding</keyword>
<keyword evidence="3 5" id="KW-0378">Hydrolase</keyword>
<name>A0A9X4L3V9_9BACL</name>
<evidence type="ECO:0000313" key="7">
    <source>
        <dbReference type="EMBL" id="MDG0813264.1"/>
    </source>
</evidence>
<accession>A0A9X4L3V9</accession>
<keyword evidence="1 5" id="KW-0963">Cytoplasm</keyword>
<organism evidence="7 8">
    <name type="scientific">Cohnella rhizosphaerae</name>
    <dbReference type="NCBI Taxonomy" id="1457232"/>
    <lineage>
        <taxon>Bacteria</taxon>
        <taxon>Bacillati</taxon>
        <taxon>Bacillota</taxon>
        <taxon>Bacilli</taxon>
        <taxon>Bacillales</taxon>
        <taxon>Paenibacillaceae</taxon>
        <taxon>Cohnella</taxon>
    </lineage>
</organism>
<dbReference type="SUPFAM" id="SSF109854">
    <property type="entry name" value="DinB/YfiT-like putative metalloenzymes"/>
    <property type="match status" value="1"/>
</dbReference>
<feature type="binding site" evidence="5">
    <location>
        <position position="65"/>
    </location>
    <ligand>
        <name>Zn(2+)</name>
        <dbReference type="ChEBI" id="CHEBI:29105"/>
    </ligand>
</feature>
<dbReference type="EMBL" id="JAPDIA010000008">
    <property type="protein sequence ID" value="MDG0813264.1"/>
    <property type="molecule type" value="Genomic_DNA"/>
</dbReference>
<protein>
    <recommendedName>
        <fullName evidence="5">Putative metal-dependent hydrolase OMP40_31195</fullName>
        <ecNumber evidence="5">3.-.-.-</ecNumber>
    </recommendedName>
</protein>
<dbReference type="Proteomes" id="UP001153404">
    <property type="component" value="Unassembled WGS sequence"/>
</dbReference>
<dbReference type="GO" id="GO:0016740">
    <property type="term" value="F:transferase activity"/>
    <property type="evidence" value="ECO:0007669"/>
    <property type="project" value="UniProtKB-KW"/>
</dbReference>